<accession>A0A218XSY0</accession>
<evidence type="ECO:0000256" key="3">
    <source>
        <dbReference type="ARBA" id="ARBA00023306"/>
    </source>
</evidence>
<name>A0A218XSY0_PUNGR</name>
<comment type="caution">
    <text evidence="4">The sequence shown here is derived from an EMBL/GenBank/DDBJ whole genome shotgun (WGS) entry which is preliminary data.</text>
</comment>
<dbReference type="InterPro" id="IPR033010">
    <property type="entry name" value="Cdc20/Fizzy"/>
</dbReference>
<gene>
    <name evidence="4" type="ORF">CDL15_Pgr016462</name>
</gene>
<dbReference type="EMBL" id="MTKT01000807">
    <property type="protein sequence ID" value="OWM87766.1"/>
    <property type="molecule type" value="Genomic_DNA"/>
</dbReference>
<dbReference type="GO" id="GO:1990757">
    <property type="term" value="F:ubiquitin ligase activator activity"/>
    <property type="evidence" value="ECO:0007669"/>
    <property type="project" value="TreeGrafter"/>
</dbReference>
<evidence type="ECO:0000313" key="4">
    <source>
        <dbReference type="EMBL" id="OWM87766.1"/>
    </source>
</evidence>
<dbReference type="Gene3D" id="2.130.10.10">
    <property type="entry name" value="YVTN repeat-like/Quinoprotein amine dehydrogenase"/>
    <property type="match status" value="1"/>
</dbReference>
<keyword evidence="1" id="KW-0853">WD repeat</keyword>
<dbReference type="PANTHER" id="PTHR19918">
    <property type="entry name" value="CELL DIVISION CYCLE 20 CDC20 FIZZY -RELATED"/>
    <property type="match status" value="1"/>
</dbReference>
<keyword evidence="2" id="KW-0677">Repeat</keyword>
<reference evidence="5" key="1">
    <citation type="journal article" date="2017" name="Plant J.">
        <title>The pomegranate (Punica granatum L.) genome and the genomics of punicalagin biosynthesis.</title>
        <authorList>
            <person name="Qin G."/>
            <person name="Xu C."/>
            <person name="Ming R."/>
            <person name="Tang H."/>
            <person name="Guyot R."/>
            <person name="Kramer E.M."/>
            <person name="Hu Y."/>
            <person name="Yi X."/>
            <person name="Qi Y."/>
            <person name="Xu X."/>
            <person name="Gao Z."/>
            <person name="Pan H."/>
            <person name="Jian J."/>
            <person name="Tian Y."/>
            <person name="Yue Z."/>
            <person name="Xu Y."/>
        </authorList>
    </citation>
    <scope>NUCLEOTIDE SEQUENCE [LARGE SCALE GENOMIC DNA]</scope>
    <source>
        <strain evidence="5">cv. Dabenzi</strain>
    </source>
</reference>
<dbReference type="PANTHER" id="PTHR19918:SF1">
    <property type="entry name" value="FIZZY-RELATED PROTEIN HOMOLOG"/>
    <property type="match status" value="1"/>
</dbReference>
<evidence type="ECO:0000256" key="2">
    <source>
        <dbReference type="ARBA" id="ARBA00022737"/>
    </source>
</evidence>
<proteinExistence type="predicted"/>
<evidence type="ECO:0000256" key="1">
    <source>
        <dbReference type="ARBA" id="ARBA00022574"/>
    </source>
</evidence>
<organism evidence="4 5">
    <name type="scientific">Punica granatum</name>
    <name type="common">Pomegranate</name>
    <dbReference type="NCBI Taxonomy" id="22663"/>
    <lineage>
        <taxon>Eukaryota</taxon>
        <taxon>Viridiplantae</taxon>
        <taxon>Streptophyta</taxon>
        <taxon>Embryophyta</taxon>
        <taxon>Tracheophyta</taxon>
        <taxon>Spermatophyta</taxon>
        <taxon>Magnoliopsida</taxon>
        <taxon>eudicotyledons</taxon>
        <taxon>Gunneridae</taxon>
        <taxon>Pentapetalae</taxon>
        <taxon>rosids</taxon>
        <taxon>malvids</taxon>
        <taxon>Myrtales</taxon>
        <taxon>Lythraceae</taxon>
        <taxon>Punica</taxon>
    </lineage>
</organism>
<dbReference type="InterPro" id="IPR015943">
    <property type="entry name" value="WD40/YVTN_repeat-like_dom_sf"/>
</dbReference>
<protein>
    <submittedName>
        <fullName evidence="4">Uncharacterized protein</fullName>
    </submittedName>
</protein>
<keyword evidence="3" id="KW-0131">Cell cycle</keyword>
<evidence type="ECO:0000313" key="5">
    <source>
        <dbReference type="Proteomes" id="UP000197138"/>
    </source>
</evidence>
<dbReference type="GO" id="GO:0010997">
    <property type="term" value="F:anaphase-promoting complex binding"/>
    <property type="evidence" value="ECO:0007669"/>
    <property type="project" value="InterPro"/>
</dbReference>
<sequence>MADPATPPKTAAYPQLNLQPTMSCSSLCLETPPFNRNHIDRLIICSLRRSPSQTICSDSYKTETKRPLHSLFPFEFEEADPTVLHSPVKAARKVVRSPYKVLDAPALQDDFYLNLVDWSSHNVLAVDLGCISLQLGKDNGRTPIESRVFGLEFICIVYWKP</sequence>
<dbReference type="GO" id="GO:0005680">
    <property type="term" value="C:anaphase-promoting complex"/>
    <property type="evidence" value="ECO:0007669"/>
    <property type="project" value="TreeGrafter"/>
</dbReference>
<dbReference type="AlphaFoldDB" id="A0A218XSY0"/>
<dbReference type="GO" id="GO:1905786">
    <property type="term" value="P:positive regulation of anaphase-promoting complex-dependent catabolic process"/>
    <property type="evidence" value="ECO:0007669"/>
    <property type="project" value="TreeGrafter"/>
</dbReference>
<dbReference type="GO" id="GO:0031145">
    <property type="term" value="P:anaphase-promoting complex-dependent catabolic process"/>
    <property type="evidence" value="ECO:0007669"/>
    <property type="project" value="TreeGrafter"/>
</dbReference>
<dbReference type="Proteomes" id="UP000197138">
    <property type="component" value="Unassembled WGS sequence"/>
</dbReference>